<dbReference type="Gene3D" id="2.60.40.1080">
    <property type="match status" value="2"/>
</dbReference>
<keyword evidence="2" id="KW-0732">Signal</keyword>
<keyword evidence="3" id="KW-0325">Glycoprotein</keyword>
<dbReference type="InterPro" id="IPR013783">
    <property type="entry name" value="Ig-like_fold"/>
</dbReference>
<dbReference type="InterPro" id="IPR012334">
    <property type="entry name" value="Pectin_lyas_fold"/>
</dbReference>
<evidence type="ECO:0000313" key="5">
    <source>
        <dbReference type="EMBL" id="GAA4243603.1"/>
    </source>
</evidence>
<dbReference type="Proteomes" id="UP001501682">
    <property type="component" value="Unassembled WGS sequence"/>
</dbReference>
<dbReference type="PANTHER" id="PTHR42970">
    <property type="entry name" value="PECTATE LYASE C-RELATED"/>
    <property type="match status" value="1"/>
</dbReference>
<evidence type="ECO:0000259" key="4">
    <source>
        <dbReference type="PROSITE" id="PS50873"/>
    </source>
</evidence>
<dbReference type="Pfam" id="PF18962">
    <property type="entry name" value="Por_Secre_tail"/>
    <property type="match status" value="1"/>
</dbReference>
<keyword evidence="6" id="KW-1185">Reference proteome</keyword>
<dbReference type="InterPro" id="IPR052063">
    <property type="entry name" value="Polysaccharide_Lyase_1"/>
</dbReference>
<dbReference type="NCBIfam" id="TIGR04183">
    <property type="entry name" value="Por_Secre_tail"/>
    <property type="match status" value="1"/>
</dbReference>
<dbReference type="SMART" id="SM00635">
    <property type="entry name" value="BID_2"/>
    <property type="match status" value="2"/>
</dbReference>
<dbReference type="PANTHER" id="PTHR42970:SF1">
    <property type="entry name" value="PECTATE LYASE C-RELATED"/>
    <property type="match status" value="1"/>
</dbReference>
<dbReference type="InterPro" id="IPR008964">
    <property type="entry name" value="Invasin/intimin_cell_adhesion"/>
</dbReference>
<evidence type="ECO:0000256" key="2">
    <source>
        <dbReference type="ARBA" id="ARBA00022729"/>
    </source>
</evidence>
<organism evidence="5 6">
    <name type="scientific">Winogradskyella damuponensis</name>
    <dbReference type="NCBI Taxonomy" id="943939"/>
    <lineage>
        <taxon>Bacteria</taxon>
        <taxon>Pseudomonadati</taxon>
        <taxon>Bacteroidota</taxon>
        <taxon>Flavobacteriia</taxon>
        <taxon>Flavobacteriales</taxon>
        <taxon>Flavobacteriaceae</taxon>
        <taxon>Winogradskyella</taxon>
    </lineage>
</organism>
<dbReference type="InterPro" id="IPR026444">
    <property type="entry name" value="Secre_tail"/>
</dbReference>
<dbReference type="Pfam" id="PF02368">
    <property type="entry name" value="Big_2"/>
    <property type="match status" value="2"/>
</dbReference>
<keyword evidence="1" id="KW-0479">Metal-binding</keyword>
<dbReference type="PROSITE" id="PS50873">
    <property type="entry name" value="PEROXIDASE_4"/>
    <property type="match status" value="1"/>
</dbReference>
<comment type="caution">
    <text evidence="5">The sequence shown here is derived from an EMBL/GenBank/DDBJ whole genome shotgun (WGS) entry which is preliminary data.</text>
</comment>
<dbReference type="SMART" id="SM00409">
    <property type="entry name" value="IG"/>
    <property type="match status" value="10"/>
</dbReference>
<dbReference type="InterPro" id="IPR022409">
    <property type="entry name" value="PKD/Chitinase_dom"/>
</dbReference>
<dbReference type="InterPro" id="IPR003599">
    <property type="entry name" value="Ig_sub"/>
</dbReference>
<dbReference type="SUPFAM" id="SSF51126">
    <property type="entry name" value="Pectin lyase-like"/>
    <property type="match status" value="1"/>
</dbReference>
<accession>A0ABP8CUL2</accession>
<reference evidence="6" key="1">
    <citation type="journal article" date="2019" name="Int. J. Syst. Evol. Microbiol.">
        <title>The Global Catalogue of Microorganisms (GCM) 10K type strain sequencing project: providing services to taxonomists for standard genome sequencing and annotation.</title>
        <authorList>
            <consortium name="The Broad Institute Genomics Platform"/>
            <consortium name="The Broad Institute Genome Sequencing Center for Infectious Disease"/>
            <person name="Wu L."/>
            <person name="Ma J."/>
        </authorList>
    </citation>
    <scope>NUCLEOTIDE SEQUENCE [LARGE SCALE GENOMIC DNA]</scope>
    <source>
        <strain evidence="6">JCM 17633</strain>
    </source>
</reference>
<protein>
    <recommendedName>
        <fullName evidence="4">Plant heme peroxidase family profile domain-containing protein</fullName>
    </recommendedName>
</protein>
<dbReference type="SUPFAM" id="SSF49373">
    <property type="entry name" value="Invasin/intimin cell-adhesion fragments"/>
    <property type="match status" value="2"/>
</dbReference>
<sequence>MTQEFMKFPKITLKSFYYLPVLFLSFLAFNLNAQQLAFPTAKGAGAYATGGRGGQVIHVTTLDWDAPGGLKEAIQTPGPRIIVFDVSGEIDATSEWNYTPIISGSDYDNITIAGQSAPAGGISIKTSEFMFREVSNVIIRYIRFRNAENSIQDSLWFTGGNNIIFDHCTFSHGGDESGSLASGYGRPQDPTVIMGNITVQNCFFQDSKTGSILGTETQDGDFTFVNNVFSNISHRFPNPKGNGHYDIINNIVYNWKYRLIRITGSGTYNVVNNYYKGSANGIRQPGWFNNVDITASFLQKLQTQPDNNPLIYAAGSLIEEQREIPLGDDSDMWSVFAGSHLPENSQVPEQYFTSSQFSLAGHNFTIKPASEVYNTLLNDVGADKTLNANGSIYPYRDDKDASDILMIQNDTYEGSFYDSKTSIPYPTVPQNTRPSSFDTNNDGMPDVWKIARGFAADEDLSNHVWPSGYIGVEEYLNEIDLNGIEVIEATGVEVTPEIATVNMPNTINLTATIFPQEATNQNGTWSSSDETIAIVDSDGVVTPVSEGVVTITFTSMDGGFTDSAELTVTNVVISLESLLITPENSILELGESVQLITEFFPSNTSDVTGTWSSSDESIAIVNDNGLVSAVSEGEVEILFTANDGGITNGSVITVVDEFYGTYVLYNAETDLIIQNIESDVAINLEDEGDRINFRCIPQGGDDSTEVESVGITWTGPTNGSWIESDAIYAGLPNGHVGLNFEPYLVEEGTYNFTVTYYSGNGGSGSVVAIDDFSINFFFDLLPVADAGLDQVICSGETVTLTASGGPNFLWSTGETTASIEVNPTTTEIYTVTVSDDEGNTDEDSVTVTVNDLPVANAGEDQIICEGESTILTASGGTSYLWSTGETTASIEVNPELETIYSVEVISNNCSSTDEVTVFVNEAPTIIVTEDIVIVEGESTTLTANGGDNYEWNTGETTESISVTPDVTTTYSVSSLGANGCIATVNVTVTVVPEVIANAGDDMTICSGETITLSASGGSTYLWDNGEEVSDLVVSPETTTTYTVTVEDDFGFTDTDTVTVFVNEIPSITANEDVFVMFGNTVTLTASGGVSYLWSTGETTAEITVSPEVNTTYSVTGFSENGCQNTIEILVTVVDVLSANAGEDVSICLGESITLNASGGVTYTWNTGNTGSSPTFTPLETTTYTVTVEDGFGNSDSDEVTVTVNPLPIANAGDDQVICNGESVVLTAEGGDSYLWSTGDTTASITVNPNEDTTYSVEVTANNCSSTDDVMVTVLPTPEIIISEDTVIITGNSTTLEVSGGDSYLWNTGETTDTLVVSPTETTTYTITAFMENGCESTSEVTVTVIPEVVAEAGDDVVICSGESIVLNASGGVTYLWDTGDTSSTITVSPTETITYTVTVTDDYGNSDFDSVTVTVNELPNLTVSENVIINEGDSTNLIADGADTYLWSTEESSSSINVSPLETTTYSVTGFSSNGCSTTLQVTVTVIPEVIANAGNDIAICQGEYVILSATGGSNFLWSTGQNSASITFSPTETTTLTVTVSDDYGNSDTDSVTVIVNDLPSLTLIEDITILEGQSANLVVSGAESYLWETGETTASITVSPTESTTYSVTGFSENGCQVIKEVLVVVLSVVIADAGPDVVICSGDSVTLTASGSSYFSWNTGETSASIIVSPTETTTYTVIVSDDYGNIDSDSVTVVVPNLSDVTIGENITIIEGESTTLTASGAHVYLWSTGQNSNSISVSPNVTTTYTAVGYSSNGCESEEVQVIVTVIPQVVANAGNDVSICIGESVTLNATGGGGSNFSWNTGQTGASITFSPTQTTTYTVTVSDDFGYSDTDSVTVTVHELPNLTVSENITIFEGESTNLIADGAETYLWSTGDSSSSILVSPLGTTTYTVSGFSINGCETTAQVAVTVIPAEVIANAGNDVSICIGESVTLNASGSSNYSWNTGDTVANPTFTPTETTTYTVTVSDDLGNSDTDSVTVTVNELPSITVSENITIFEGESANLIADGAETYLWSTGDSSSSIVVSPLETTTYMVTGFSANGCETTAQVEVTVIPEIIANAGNDVSICIGESVTLNASGGTSYIWNTGGSGANPTFTPTETTTYTVTVSDDYGNSDTDSVTVTVNEIPVITASENITIVEGESTTLSVNGAETYLWSTGDTSNSIVVSPTQTTTYTVIGATNTCSSDVVEVVVTVIPVFLASAGEDAYVCDNQTYEVTLTANEGDSYLWSTGETTQSIVVSPLSTTSYTVTVFNNGQEDTDDVMVHVDPSPEVVIANGDSVEILNGDFVTLSASGANTYEWSNGATQPNIAVSPSTTTTYEVKGYIGDCYDEKLVTVNVFDYVNADAGEDVVICLNEMTTLTATGGDEYVWSTGETTPTIQVSPDVTTDYTVTVFNPLDFDEATVRVEIDTDCIAQTTDPTDIPKDFKFNLYPNPADDQVNIKFSGVLVVSDLHIYDVTGKLIQRTQISNENISTSSTIQVDISSLQSGVYFVKFIGEETDVTKKLIVE</sequence>
<gene>
    <name evidence="5" type="ORF">GCM10022292_18840</name>
</gene>
<feature type="domain" description="Plant heme peroxidase family profile" evidence="4">
    <location>
        <begin position="864"/>
        <end position="1064"/>
    </location>
</feature>
<dbReference type="InterPro" id="IPR035986">
    <property type="entry name" value="PKD_dom_sf"/>
</dbReference>
<dbReference type="Gene3D" id="2.160.20.10">
    <property type="entry name" value="Single-stranded right-handed beta-helix, Pectin lyase-like"/>
    <property type="match status" value="1"/>
</dbReference>
<dbReference type="SMART" id="SM00089">
    <property type="entry name" value="PKD"/>
    <property type="match status" value="11"/>
</dbReference>
<evidence type="ECO:0000256" key="1">
    <source>
        <dbReference type="ARBA" id="ARBA00022723"/>
    </source>
</evidence>
<dbReference type="CDD" id="cd00146">
    <property type="entry name" value="PKD"/>
    <property type="match status" value="1"/>
</dbReference>
<proteinExistence type="predicted"/>
<evidence type="ECO:0000313" key="6">
    <source>
        <dbReference type="Proteomes" id="UP001501682"/>
    </source>
</evidence>
<dbReference type="Gene3D" id="2.60.40.10">
    <property type="entry name" value="Immunoglobulins"/>
    <property type="match status" value="6"/>
</dbReference>
<dbReference type="InterPro" id="IPR002016">
    <property type="entry name" value="Haem_peroxidase"/>
</dbReference>
<dbReference type="EMBL" id="BAABCB010000018">
    <property type="protein sequence ID" value="GAA4243603.1"/>
    <property type="molecule type" value="Genomic_DNA"/>
</dbReference>
<dbReference type="SUPFAM" id="SSF49299">
    <property type="entry name" value="PKD domain"/>
    <property type="match status" value="3"/>
</dbReference>
<evidence type="ECO:0000256" key="3">
    <source>
        <dbReference type="ARBA" id="ARBA00023180"/>
    </source>
</evidence>
<dbReference type="InterPro" id="IPR011050">
    <property type="entry name" value="Pectin_lyase_fold/virulence"/>
</dbReference>
<name>A0ABP8CUL2_9FLAO</name>
<dbReference type="InterPro" id="IPR003343">
    <property type="entry name" value="Big_2"/>
</dbReference>